<sequence length="248" mass="27448">MNWGFNMHAVILAGGKGVRLRPYTTALPKPLVPIGERYAILEIILQQLSDQGFRSVTIAINHLGHLIKAFVADGRRWGLRVDYVEETVPLSTVGPLFGLTDRLPERFLVMNGDVLTDLHYGDLMEHHMLSGAPLTVATYTRTVKIDFGVLGLESGRIVGFTEKPSYHYPVSMGVYGMSRQTLAPYPAGLSFGFDELILDLVGQGSYPSTYAFDGFWLDIGRPEDYDEANRTFNELEPILLPTRAGVAA</sequence>
<gene>
    <name evidence="2" type="ORF">SAMN05421812_105437</name>
</gene>
<dbReference type="GO" id="GO:0016740">
    <property type="term" value="F:transferase activity"/>
    <property type="evidence" value="ECO:0007669"/>
    <property type="project" value="UniProtKB-KW"/>
</dbReference>
<evidence type="ECO:0000313" key="2">
    <source>
        <dbReference type="EMBL" id="SNT41581.1"/>
    </source>
</evidence>
<accession>A0A239MFZ2</accession>
<keyword evidence="3" id="KW-1185">Reference proteome</keyword>
<dbReference type="EMBL" id="FZPH01000005">
    <property type="protein sequence ID" value="SNT41581.1"/>
    <property type="molecule type" value="Genomic_DNA"/>
</dbReference>
<dbReference type="Gene3D" id="3.90.550.10">
    <property type="entry name" value="Spore Coat Polysaccharide Biosynthesis Protein SpsA, Chain A"/>
    <property type="match status" value="1"/>
</dbReference>
<dbReference type="PANTHER" id="PTHR22572">
    <property type="entry name" value="SUGAR-1-PHOSPHATE GUANYL TRANSFERASE"/>
    <property type="match status" value="1"/>
</dbReference>
<protein>
    <submittedName>
        <fullName evidence="2">Nucleotidyl transferase</fullName>
    </submittedName>
</protein>
<dbReference type="AlphaFoldDB" id="A0A239MFZ2"/>
<dbReference type="Pfam" id="PF00483">
    <property type="entry name" value="NTP_transferase"/>
    <property type="match status" value="1"/>
</dbReference>
<dbReference type="Proteomes" id="UP000198362">
    <property type="component" value="Unassembled WGS sequence"/>
</dbReference>
<dbReference type="InterPro" id="IPR050486">
    <property type="entry name" value="Mannose-1P_guanyltransferase"/>
</dbReference>
<name>A0A239MFZ2_9ACTN</name>
<evidence type="ECO:0000313" key="3">
    <source>
        <dbReference type="Proteomes" id="UP000198362"/>
    </source>
</evidence>
<reference evidence="2 3" key="1">
    <citation type="submission" date="2017-06" db="EMBL/GenBank/DDBJ databases">
        <authorList>
            <person name="Kim H.J."/>
            <person name="Triplett B.A."/>
        </authorList>
    </citation>
    <scope>NUCLEOTIDE SEQUENCE [LARGE SCALE GENOMIC DNA]</scope>
    <source>
        <strain evidence="2 3">CGMCC 4.5593</strain>
    </source>
</reference>
<proteinExistence type="predicted"/>
<evidence type="ECO:0000259" key="1">
    <source>
        <dbReference type="Pfam" id="PF00483"/>
    </source>
</evidence>
<organism evidence="2 3">
    <name type="scientific">Asanoa hainanensis</name>
    <dbReference type="NCBI Taxonomy" id="560556"/>
    <lineage>
        <taxon>Bacteria</taxon>
        <taxon>Bacillati</taxon>
        <taxon>Actinomycetota</taxon>
        <taxon>Actinomycetes</taxon>
        <taxon>Micromonosporales</taxon>
        <taxon>Micromonosporaceae</taxon>
        <taxon>Asanoa</taxon>
    </lineage>
</organism>
<dbReference type="SUPFAM" id="SSF53448">
    <property type="entry name" value="Nucleotide-diphospho-sugar transferases"/>
    <property type="match status" value="1"/>
</dbReference>
<dbReference type="InterPro" id="IPR029044">
    <property type="entry name" value="Nucleotide-diphossugar_trans"/>
</dbReference>
<dbReference type="InterPro" id="IPR005835">
    <property type="entry name" value="NTP_transferase_dom"/>
</dbReference>
<dbReference type="RefSeq" id="WP_342745644.1">
    <property type="nucleotide sequence ID" value="NZ_FZPH01000005.1"/>
</dbReference>
<feature type="domain" description="Nucleotidyl transferase" evidence="1">
    <location>
        <begin position="9"/>
        <end position="231"/>
    </location>
</feature>
<keyword evidence="2" id="KW-0808">Transferase</keyword>